<protein>
    <submittedName>
        <fullName evidence="1">Uncharacterized protein</fullName>
    </submittedName>
</protein>
<sequence>MEQYRGAKSRREMREIVERDVDSNVSDLQIQKWIIAGDRSLGGERLSVFTGAEEAQTCHWANAHCVRGEMNPRFFDTEDGAIPRMERYRGMKSRREMREIEERDVDINVSDPQIQKWIIAGDRSLGGEEFGFRDLGQKSRPQ</sequence>
<accession>A0ABD1V9R2</accession>
<organism evidence="1 2">
    <name type="scientific">Abeliophyllum distichum</name>
    <dbReference type="NCBI Taxonomy" id="126358"/>
    <lineage>
        <taxon>Eukaryota</taxon>
        <taxon>Viridiplantae</taxon>
        <taxon>Streptophyta</taxon>
        <taxon>Embryophyta</taxon>
        <taxon>Tracheophyta</taxon>
        <taxon>Spermatophyta</taxon>
        <taxon>Magnoliopsida</taxon>
        <taxon>eudicotyledons</taxon>
        <taxon>Gunneridae</taxon>
        <taxon>Pentapetalae</taxon>
        <taxon>asterids</taxon>
        <taxon>lamiids</taxon>
        <taxon>Lamiales</taxon>
        <taxon>Oleaceae</taxon>
        <taxon>Forsythieae</taxon>
        <taxon>Abeliophyllum</taxon>
    </lineage>
</organism>
<reference evidence="2" key="1">
    <citation type="submission" date="2024-07" db="EMBL/GenBank/DDBJ databases">
        <title>Two chromosome-level genome assemblies of Korean endemic species Abeliophyllum distichum and Forsythia ovata (Oleaceae).</title>
        <authorList>
            <person name="Jang H."/>
        </authorList>
    </citation>
    <scope>NUCLEOTIDE SEQUENCE [LARGE SCALE GENOMIC DNA]</scope>
</reference>
<proteinExistence type="predicted"/>
<dbReference type="Proteomes" id="UP001604336">
    <property type="component" value="Unassembled WGS sequence"/>
</dbReference>
<dbReference type="EMBL" id="JBFOLK010000002">
    <property type="protein sequence ID" value="KAL2533285.1"/>
    <property type="molecule type" value="Genomic_DNA"/>
</dbReference>
<gene>
    <name evidence="1" type="ORF">Adt_06636</name>
</gene>
<comment type="caution">
    <text evidence="1">The sequence shown here is derived from an EMBL/GenBank/DDBJ whole genome shotgun (WGS) entry which is preliminary data.</text>
</comment>
<evidence type="ECO:0000313" key="2">
    <source>
        <dbReference type="Proteomes" id="UP001604336"/>
    </source>
</evidence>
<evidence type="ECO:0000313" key="1">
    <source>
        <dbReference type="EMBL" id="KAL2533285.1"/>
    </source>
</evidence>
<name>A0ABD1V9R2_9LAMI</name>
<keyword evidence="2" id="KW-1185">Reference proteome</keyword>
<dbReference type="AlphaFoldDB" id="A0ABD1V9R2"/>